<dbReference type="EMBL" id="BARW01013394">
    <property type="protein sequence ID" value="GAI79449.1"/>
    <property type="molecule type" value="Genomic_DNA"/>
</dbReference>
<dbReference type="Gene3D" id="1.20.1270.10">
    <property type="match status" value="1"/>
</dbReference>
<dbReference type="Gene3D" id="2.60.34.10">
    <property type="entry name" value="Substrate Binding Domain Of DNAk, Chain A, domain 1"/>
    <property type="match status" value="1"/>
</dbReference>
<dbReference type="InterPro" id="IPR013126">
    <property type="entry name" value="Hsp_70_fam"/>
</dbReference>
<organism evidence="4">
    <name type="scientific">marine sediment metagenome</name>
    <dbReference type="NCBI Taxonomy" id="412755"/>
    <lineage>
        <taxon>unclassified sequences</taxon>
        <taxon>metagenomes</taxon>
        <taxon>ecological metagenomes</taxon>
    </lineage>
</organism>
<dbReference type="SUPFAM" id="SSF100920">
    <property type="entry name" value="Heat shock protein 70kD (HSP70), peptide-binding domain"/>
    <property type="match status" value="1"/>
</dbReference>
<evidence type="ECO:0000256" key="1">
    <source>
        <dbReference type="ARBA" id="ARBA00022741"/>
    </source>
</evidence>
<dbReference type="AlphaFoldDB" id="X1THE8"/>
<sequence>MLDGILPAPRGVPQIEVSFDIDANGILSVKAHDKGTGREQKITITASSGLSKEEVEQMQKEAEIHAAEDTKRREEIETRNAADTLAYTAEKTLREQKDKIPADLNQEVEEKIKAVRSALQGTDIDAIRQAMQELNEAMQKI</sequence>
<dbReference type="PANTHER" id="PTHR19375">
    <property type="entry name" value="HEAT SHOCK PROTEIN 70KDA"/>
    <property type="match status" value="1"/>
</dbReference>
<reference evidence="4" key="1">
    <citation type="journal article" date="2014" name="Front. Microbiol.">
        <title>High frequency of phylogenetically diverse reductive dehalogenase-homologous genes in deep subseafloor sedimentary metagenomes.</title>
        <authorList>
            <person name="Kawai M."/>
            <person name="Futagami T."/>
            <person name="Toyoda A."/>
            <person name="Takaki Y."/>
            <person name="Nishi S."/>
            <person name="Hori S."/>
            <person name="Arai W."/>
            <person name="Tsubouchi T."/>
            <person name="Morono Y."/>
            <person name="Uchiyama I."/>
            <person name="Ito T."/>
            <person name="Fujiyama A."/>
            <person name="Inagaki F."/>
            <person name="Takami H."/>
        </authorList>
    </citation>
    <scope>NUCLEOTIDE SEQUENCE</scope>
    <source>
        <strain evidence="4">Expedition CK06-06</strain>
    </source>
</reference>
<dbReference type="FunFam" id="1.20.1270.10:FF:000001">
    <property type="entry name" value="Molecular chaperone DnaK"/>
    <property type="match status" value="1"/>
</dbReference>
<keyword evidence="1" id="KW-0547">Nucleotide-binding</keyword>
<name>X1THE8_9ZZZZ</name>
<evidence type="ECO:0000256" key="2">
    <source>
        <dbReference type="ARBA" id="ARBA00022840"/>
    </source>
</evidence>
<feature type="coiled-coil region" evidence="3">
    <location>
        <begin position="50"/>
        <end position="77"/>
    </location>
</feature>
<evidence type="ECO:0000256" key="3">
    <source>
        <dbReference type="SAM" id="Coils"/>
    </source>
</evidence>
<gene>
    <name evidence="4" type="ORF">S12H4_24587</name>
</gene>
<evidence type="ECO:0008006" key="5">
    <source>
        <dbReference type="Google" id="ProtNLM"/>
    </source>
</evidence>
<dbReference type="Pfam" id="PF00012">
    <property type="entry name" value="HSP70"/>
    <property type="match status" value="1"/>
</dbReference>
<evidence type="ECO:0000313" key="4">
    <source>
        <dbReference type="EMBL" id="GAI79449.1"/>
    </source>
</evidence>
<feature type="non-terminal residue" evidence="4">
    <location>
        <position position="141"/>
    </location>
</feature>
<dbReference type="GO" id="GO:0140662">
    <property type="term" value="F:ATP-dependent protein folding chaperone"/>
    <property type="evidence" value="ECO:0007669"/>
    <property type="project" value="InterPro"/>
</dbReference>
<proteinExistence type="predicted"/>
<protein>
    <recommendedName>
        <fullName evidence="5">Chaperone protein DnaK</fullName>
    </recommendedName>
</protein>
<accession>X1THE8</accession>
<keyword evidence="2" id="KW-0067">ATP-binding</keyword>
<dbReference type="GO" id="GO:0005524">
    <property type="term" value="F:ATP binding"/>
    <property type="evidence" value="ECO:0007669"/>
    <property type="project" value="UniProtKB-KW"/>
</dbReference>
<dbReference type="InterPro" id="IPR029048">
    <property type="entry name" value="HSP70_C_sf"/>
</dbReference>
<keyword evidence="3" id="KW-0175">Coiled coil</keyword>
<comment type="caution">
    <text evidence="4">The sequence shown here is derived from an EMBL/GenBank/DDBJ whole genome shotgun (WGS) entry which is preliminary data.</text>
</comment>
<dbReference type="InterPro" id="IPR029047">
    <property type="entry name" value="HSP70_peptide-bd_sf"/>
</dbReference>